<dbReference type="EMBL" id="AYCK01020789">
    <property type="status" value="NOT_ANNOTATED_CDS"/>
    <property type="molecule type" value="Genomic_DNA"/>
</dbReference>
<proteinExistence type="inferred from homology"/>
<keyword evidence="4 8" id="KW-0479">Metal-binding</keyword>
<accession>A0A087X2M3</accession>
<dbReference type="GO" id="GO:0046872">
    <property type="term" value="F:metal ion binding"/>
    <property type="evidence" value="ECO:0007669"/>
    <property type="project" value="UniProtKB-KW"/>
</dbReference>
<dbReference type="PIRSF" id="PIRSF037125">
    <property type="entry name" value="D-site_20S_pre-rRNA_nuclease"/>
    <property type="match status" value="1"/>
</dbReference>
<dbReference type="PANTHER" id="PTHR12814">
    <property type="entry name" value="RNA-BINDING PROTEIN NOB1"/>
    <property type="match status" value="1"/>
</dbReference>
<evidence type="ECO:0000313" key="13">
    <source>
        <dbReference type="Ensembl" id="ENSPFOP00000000026.2"/>
    </source>
</evidence>
<feature type="domain" description="Ribonuclease PIN" evidence="12">
    <location>
        <begin position="1"/>
        <end position="28"/>
    </location>
</feature>
<feature type="region of interest" description="Disordered" evidence="9">
    <location>
        <begin position="338"/>
        <end position="361"/>
    </location>
</feature>
<evidence type="ECO:0000256" key="2">
    <source>
        <dbReference type="ARBA" id="ARBA00005858"/>
    </source>
</evidence>
<evidence type="ECO:0000256" key="6">
    <source>
        <dbReference type="ARBA" id="ARBA00022833"/>
    </source>
</evidence>
<dbReference type="AlphaFoldDB" id="A0A087X2M3"/>
<evidence type="ECO:0000256" key="5">
    <source>
        <dbReference type="ARBA" id="ARBA00022801"/>
    </source>
</evidence>
<feature type="binding site" evidence="8">
    <location>
        <position position="234"/>
    </location>
    <ligand>
        <name>Zn(2+)</name>
        <dbReference type="ChEBI" id="CHEBI:29105"/>
    </ligand>
</feature>
<reference evidence="13" key="3">
    <citation type="submission" date="2025-09" db="UniProtKB">
        <authorList>
            <consortium name="Ensembl"/>
        </authorList>
    </citation>
    <scope>IDENTIFICATION</scope>
</reference>
<comment type="similarity">
    <text evidence="2">Belongs to the NOB1 family.</text>
</comment>
<dbReference type="InterPro" id="IPR033411">
    <property type="entry name" value="Ribonuclease_PIN"/>
</dbReference>
<name>A0A087X2M3_POEFO</name>
<evidence type="ECO:0000259" key="12">
    <source>
        <dbReference type="Pfam" id="PF17146"/>
    </source>
</evidence>
<dbReference type="Pfam" id="PF15017">
    <property type="entry name" value="WRNPLPNID"/>
    <property type="match status" value="1"/>
</dbReference>
<dbReference type="Gene3D" id="6.20.210.10">
    <property type="entry name" value="Nin one binding (NOB1), Zn-ribbon-like"/>
    <property type="match status" value="1"/>
</dbReference>
<dbReference type="Pfam" id="PF08772">
    <property type="entry name" value="Zn_ribbon_NOB1"/>
    <property type="match status" value="1"/>
</dbReference>
<evidence type="ECO:0000256" key="3">
    <source>
        <dbReference type="ARBA" id="ARBA00022722"/>
    </source>
</evidence>
<feature type="domain" description="Putative WW-binding" evidence="11">
    <location>
        <begin position="104"/>
        <end position="161"/>
    </location>
</feature>
<evidence type="ECO:0000313" key="14">
    <source>
        <dbReference type="Proteomes" id="UP000028760"/>
    </source>
</evidence>
<feature type="region of interest" description="Disordered" evidence="9">
    <location>
        <begin position="50"/>
        <end position="103"/>
    </location>
</feature>
<evidence type="ECO:0000256" key="8">
    <source>
        <dbReference type="PIRSR" id="PIRSR037125-1"/>
    </source>
</evidence>
<dbReference type="STRING" id="48698.ENSPFOP00000000026"/>
<dbReference type="InterPro" id="IPR039907">
    <property type="entry name" value="NOB1"/>
</dbReference>
<keyword evidence="5" id="KW-0378">Hydrolase</keyword>
<dbReference type="PANTHER" id="PTHR12814:SF2">
    <property type="entry name" value="RNA-BINDING PROTEIN NOB1"/>
    <property type="match status" value="1"/>
</dbReference>
<evidence type="ECO:0000256" key="4">
    <source>
        <dbReference type="ARBA" id="ARBA00022723"/>
    </source>
</evidence>
<reference evidence="13" key="2">
    <citation type="submission" date="2025-08" db="UniProtKB">
        <authorList>
            <consortium name="Ensembl"/>
        </authorList>
    </citation>
    <scope>IDENTIFICATION</scope>
</reference>
<feature type="binding site" evidence="8">
    <location>
        <position position="237"/>
    </location>
    <ligand>
        <name>Zn(2+)</name>
        <dbReference type="ChEBI" id="CHEBI:29105"/>
    </ligand>
</feature>
<dbReference type="GeneTree" id="ENSGT00390000015857"/>
<keyword evidence="7" id="KW-0539">Nucleus</keyword>
<feature type="domain" description="Nin one binding (NOB1) Zn-ribbon-like" evidence="10">
    <location>
        <begin position="209"/>
        <end position="281"/>
    </location>
</feature>
<dbReference type="InterPro" id="IPR014881">
    <property type="entry name" value="NOB1_Zn-bd"/>
</dbReference>
<dbReference type="GO" id="GO:0030490">
    <property type="term" value="P:maturation of SSU-rRNA"/>
    <property type="evidence" value="ECO:0007669"/>
    <property type="project" value="TreeGrafter"/>
</dbReference>
<feature type="binding site" evidence="8">
    <location>
        <position position="219"/>
    </location>
    <ligand>
        <name>Zn(2+)</name>
        <dbReference type="ChEBI" id="CHEBI:29105"/>
    </ligand>
</feature>
<organism evidence="13 14">
    <name type="scientific">Poecilia formosa</name>
    <name type="common">Amazon molly</name>
    <name type="synonym">Limia formosa</name>
    <dbReference type="NCBI Taxonomy" id="48698"/>
    <lineage>
        <taxon>Eukaryota</taxon>
        <taxon>Metazoa</taxon>
        <taxon>Chordata</taxon>
        <taxon>Craniata</taxon>
        <taxon>Vertebrata</taxon>
        <taxon>Euteleostomi</taxon>
        <taxon>Actinopterygii</taxon>
        <taxon>Neopterygii</taxon>
        <taxon>Teleostei</taxon>
        <taxon>Neoteleostei</taxon>
        <taxon>Acanthomorphata</taxon>
        <taxon>Ovalentaria</taxon>
        <taxon>Atherinomorphae</taxon>
        <taxon>Cyprinodontiformes</taxon>
        <taxon>Poeciliidae</taxon>
        <taxon>Poeciliinae</taxon>
        <taxon>Poecilia</taxon>
    </lineage>
</organism>
<dbReference type="Gene3D" id="3.40.50.1010">
    <property type="entry name" value="5'-nuclease"/>
    <property type="match status" value="1"/>
</dbReference>
<protein>
    <submittedName>
        <fullName evidence="13">NIN1 (RPN12) binding</fullName>
    </submittedName>
</protein>
<evidence type="ECO:0000256" key="7">
    <source>
        <dbReference type="ARBA" id="ARBA00023242"/>
    </source>
</evidence>
<evidence type="ECO:0000256" key="1">
    <source>
        <dbReference type="ARBA" id="ARBA00004123"/>
    </source>
</evidence>
<evidence type="ECO:0000256" key="9">
    <source>
        <dbReference type="SAM" id="MobiDB-lite"/>
    </source>
</evidence>
<dbReference type="InterPro" id="IPR036283">
    <property type="entry name" value="NOB1_Zf-like_sf"/>
</dbReference>
<comment type="subcellular location">
    <subcellularLocation>
        <location evidence="1">Nucleus</location>
    </subcellularLocation>
</comment>
<dbReference type="GO" id="GO:0005634">
    <property type="term" value="C:nucleus"/>
    <property type="evidence" value="ECO:0007669"/>
    <property type="project" value="UniProtKB-SubCell"/>
</dbReference>
<dbReference type="InterPro" id="IPR017117">
    <property type="entry name" value="Nob1_euk"/>
</dbReference>
<dbReference type="Ensembl" id="ENSPFOT00000000026.2">
    <property type="protein sequence ID" value="ENSPFOP00000000026.2"/>
    <property type="gene ID" value="ENSPFOG00000000027.2"/>
</dbReference>
<feature type="compositionally biased region" description="Basic residues" evidence="9">
    <location>
        <begin position="344"/>
        <end position="361"/>
    </location>
</feature>
<dbReference type="GO" id="GO:0016787">
    <property type="term" value="F:hydrolase activity"/>
    <property type="evidence" value="ECO:0007669"/>
    <property type="project" value="UniProtKB-KW"/>
</dbReference>
<feature type="binding site" evidence="8">
    <location>
        <position position="222"/>
    </location>
    <ligand>
        <name>Zn(2+)</name>
        <dbReference type="ChEBI" id="CHEBI:29105"/>
    </ligand>
</feature>
<dbReference type="Proteomes" id="UP000028760">
    <property type="component" value="Unassembled WGS sequence"/>
</dbReference>
<keyword evidence="3" id="KW-0540">Nuclease</keyword>
<dbReference type="InterPro" id="IPR033461">
    <property type="entry name" value="WRNPLPNID"/>
</dbReference>
<feature type="compositionally biased region" description="Gly residues" evidence="9">
    <location>
        <begin position="76"/>
        <end position="86"/>
    </location>
</feature>
<feature type="region of interest" description="Disordered" evidence="9">
    <location>
        <begin position="133"/>
        <end position="159"/>
    </location>
</feature>
<dbReference type="GO" id="GO:0004521">
    <property type="term" value="F:RNA endonuclease activity"/>
    <property type="evidence" value="ECO:0007669"/>
    <property type="project" value="InterPro"/>
</dbReference>
<reference evidence="14" key="1">
    <citation type="submission" date="2013-10" db="EMBL/GenBank/DDBJ databases">
        <authorList>
            <person name="Schartl M."/>
            <person name="Warren W."/>
        </authorList>
    </citation>
    <scope>NUCLEOTIDE SEQUENCE [LARGE SCALE GENOMIC DNA]</scope>
    <source>
        <strain evidence="14">female</strain>
    </source>
</reference>
<dbReference type="eggNOG" id="KOG2463">
    <property type="taxonomic scope" value="Eukaryota"/>
</dbReference>
<sequence length="361" mass="39532">VTEFSKKTGDYPSLSATDIKVLALTYQLQLEHVGSQNLKAEPDLKVTIQSTQRHPEAPVHIAGFHLPSRVRTKAGSGSGPGSGNGPTGPVQQPDIPASSETDEDFSSFRFWRDPVPSVDQDLLDLLDVGGASSQVEERGAGPGLADNQSDDEDDDGWITPSNIRQVKMESSDWTEPADVRVGCLTTDFAMQNVLIQMGLHVLSVGGLVIRRARSYILRCHACFRTTSNMSKAFCPHCGNQTLKKLAVTVGDDGSIQMHFSKNPKVMNPRGTRHSLPLPRGGKHAANPHLVEDQRFPQQRLSRKARQKTDVFDPDYVAGASPFCQNDIYSRAANLQIRDGQSGAGRRRANPNAARRKFLKKK</sequence>
<dbReference type="Pfam" id="PF17146">
    <property type="entry name" value="PIN_6"/>
    <property type="match status" value="1"/>
</dbReference>
<keyword evidence="6 8" id="KW-0862">Zinc</keyword>
<dbReference type="OMA" id="GYELECE"/>
<keyword evidence="14" id="KW-1185">Reference proteome</keyword>
<evidence type="ECO:0000259" key="11">
    <source>
        <dbReference type="Pfam" id="PF15017"/>
    </source>
</evidence>
<dbReference type="SUPFAM" id="SSF144206">
    <property type="entry name" value="NOB1 zinc finger-like"/>
    <property type="match status" value="1"/>
</dbReference>
<evidence type="ECO:0000259" key="10">
    <source>
        <dbReference type="Pfam" id="PF08772"/>
    </source>
</evidence>
<dbReference type="GO" id="GO:0030688">
    <property type="term" value="C:preribosome, small subunit precursor"/>
    <property type="evidence" value="ECO:0007669"/>
    <property type="project" value="TreeGrafter"/>
</dbReference>